<dbReference type="Pfam" id="PF00378">
    <property type="entry name" value="ECH_1"/>
    <property type="match status" value="1"/>
</dbReference>
<comment type="similarity">
    <text evidence="1">Belongs to the enoyl-CoA hydratase/isomerase family.</text>
</comment>
<dbReference type="GO" id="GO:0004300">
    <property type="term" value="F:enoyl-CoA hydratase activity"/>
    <property type="evidence" value="ECO:0007669"/>
    <property type="project" value="UniProtKB-EC"/>
</dbReference>
<dbReference type="EMBL" id="CACSIO010000012">
    <property type="protein sequence ID" value="CAA0107526.1"/>
    <property type="molecule type" value="Genomic_DNA"/>
</dbReference>
<sequence length="279" mass="30391">MNQPAFTCITVEDHHPWCAIKLNRPDVANAMSLKMVEELTTCFEWLVERSFRCLILEGAGKNFCAGADINDVKNAKGDNHYLQQLNRAFGHMIQAADRLPMPLICCLHGAVMGGGFGLACVSDLAIAMHGTRFALPETSLGLIPAQIAPFVVKRIGLTQARRLALFGERINAEEALDIGIIHHLSHSLDDQVAQVEKAVNAVLKCAPQATAATKQLLHEVQDSSGLDALNQILDKAAIDFADAASGEGREGAAAFMEKRAAPWVQPVENFKQIIKERHH</sequence>
<dbReference type="EC" id="4.2.1.17" evidence="2"/>
<dbReference type="CDD" id="cd06558">
    <property type="entry name" value="crotonase-like"/>
    <property type="match status" value="1"/>
</dbReference>
<accession>A0A5S9PS39</accession>
<evidence type="ECO:0000313" key="3">
    <source>
        <dbReference type="Proteomes" id="UP000441399"/>
    </source>
</evidence>
<keyword evidence="2" id="KW-0456">Lyase</keyword>
<dbReference type="Gene3D" id="1.10.12.10">
    <property type="entry name" value="Lyase 2-enoyl-coa Hydratase, Chain A, domain 2"/>
    <property type="match status" value="1"/>
</dbReference>
<dbReference type="PANTHER" id="PTHR42964">
    <property type="entry name" value="ENOYL-COA HYDRATASE"/>
    <property type="match status" value="1"/>
</dbReference>
<dbReference type="PANTHER" id="PTHR42964:SF1">
    <property type="entry name" value="POLYKETIDE BIOSYNTHESIS ENOYL-COA HYDRATASE PKSH-RELATED"/>
    <property type="match status" value="1"/>
</dbReference>
<dbReference type="AlphaFoldDB" id="A0A5S9PS39"/>
<protein>
    <submittedName>
        <fullName evidence="2">Putative enoyl-CoA hydratase</fullName>
        <ecNumber evidence="2">4.2.1.17</ecNumber>
    </submittedName>
</protein>
<evidence type="ECO:0000313" key="2">
    <source>
        <dbReference type="EMBL" id="CAA0107526.1"/>
    </source>
</evidence>
<dbReference type="Gene3D" id="3.90.226.10">
    <property type="entry name" value="2-enoyl-CoA Hydratase, Chain A, domain 1"/>
    <property type="match status" value="1"/>
</dbReference>
<dbReference type="InterPro" id="IPR014748">
    <property type="entry name" value="Enoyl-CoA_hydra_C"/>
</dbReference>
<dbReference type="OrthoDB" id="9807606at2"/>
<reference evidence="2 3" key="1">
    <citation type="submission" date="2019-11" db="EMBL/GenBank/DDBJ databases">
        <authorList>
            <person name="Holert J."/>
        </authorList>
    </citation>
    <scope>NUCLEOTIDE SEQUENCE [LARGE SCALE GENOMIC DNA]</scope>
    <source>
        <strain evidence="2">SB11_3</strain>
    </source>
</reference>
<organism evidence="2 3">
    <name type="scientific">BD1-7 clade bacterium</name>
    <dbReference type="NCBI Taxonomy" id="2029982"/>
    <lineage>
        <taxon>Bacteria</taxon>
        <taxon>Pseudomonadati</taxon>
        <taxon>Pseudomonadota</taxon>
        <taxon>Gammaproteobacteria</taxon>
        <taxon>Cellvibrionales</taxon>
        <taxon>Spongiibacteraceae</taxon>
        <taxon>BD1-7 clade</taxon>
    </lineage>
</organism>
<dbReference type="Proteomes" id="UP000441399">
    <property type="component" value="Unassembled WGS sequence"/>
</dbReference>
<name>A0A5S9PS39_9GAMM</name>
<dbReference type="InterPro" id="IPR029045">
    <property type="entry name" value="ClpP/crotonase-like_dom_sf"/>
</dbReference>
<gene>
    <name evidence="2" type="primary">fadB_1</name>
    <name evidence="2" type="ORF">OPDIPICF_01206</name>
</gene>
<dbReference type="GO" id="GO:0008300">
    <property type="term" value="P:isoprenoid catabolic process"/>
    <property type="evidence" value="ECO:0007669"/>
    <property type="project" value="TreeGrafter"/>
</dbReference>
<evidence type="ECO:0000256" key="1">
    <source>
        <dbReference type="ARBA" id="ARBA00005254"/>
    </source>
</evidence>
<proteinExistence type="inferred from homology"/>
<dbReference type="InterPro" id="IPR051683">
    <property type="entry name" value="Enoyl-CoA_Hydratase/Isomerase"/>
</dbReference>
<dbReference type="SUPFAM" id="SSF52096">
    <property type="entry name" value="ClpP/crotonase"/>
    <property type="match status" value="1"/>
</dbReference>
<keyword evidence="3" id="KW-1185">Reference proteome</keyword>
<dbReference type="InterPro" id="IPR001753">
    <property type="entry name" value="Enoyl-CoA_hydra/iso"/>
</dbReference>